<keyword evidence="9 10" id="KW-0472">Membrane</keyword>
<dbReference type="EC" id="3.4.21.105" evidence="10"/>
<proteinExistence type="inferred from homology"/>
<evidence type="ECO:0000259" key="12">
    <source>
        <dbReference type="Pfam" id="PF01694"/>
    </source>
</evidence>
<feature type="compositionally biased region" description="Polar residues" evidence="11">
    <location>
        <begin position="1"/>
        <end position="21"/>
    </location>
</feature>
<evidence type="ECO:0000256" key="8">
    <source>
        <dbReference type="ARBA" id="ARBA00022989"/>
    </source>
</evidence>
<evidence type="ECO:0000256" key="3">
    <source>
        <dbReference type="ARBA" id="ARBA00009045"/>
    </source>
</evidence>
<dbReference type="Pfam" id="PF01694">
    <property type="entry name" value="Rhomboid"/>
    <property type="match status" value="1"/>
</dbReference>
<keyword evidence="8 10" id="KW-1133">Transmembrane helix</keyword>
<evidence type="ECO:0000256" key="6">
    <source>
        <dbReference type="ARBA" id="ARBA00022801"/>
    </source>
</evidence>
<dbReference type="AlphaFoldDB" id="A0A9N9BTJ4"/>
<evidence type="ECO:0000256" key="1">
    <source>
        <dbReference type="ARBA" id="ARBA00000156"/>
    </source>
</evidence>
<feature type="compositionally biased region" description="Basic and acidic residues" evidence="11">
    <location>
        <begin position="123"/>
        <end position="137"/>
    </location>
</feature>
<evidence type="ECO:0000256" key="11">
    <source>
        <dbReference type="SAM" id="MobiDB-lite"/>
    </source>
</evidence>
<dbReference type="InterPro" id="IPR035952">
    <property type="entry name" value="Rhomboid-like_sf"/>
</dbReference>
<reference evidence="13" key="1">
    <citation type="submission" date="2021-06" db="EMBL/GenBank/DDBJ databases">
        <authorList>
            <person name="Kallberg Y."/>
            <person name="Tangrot J."/>
            <person name="Rosling A."/>
        </authorList>
    </citation>
    <scope>NUCLEOTIDE SEQUENCE</scope>
    <source>
        <strain evidence="13">IA702</strain>
    </source>
</reference>
<feature type="compositionally biased region" description="Polar residues" evidence="11">
    <location>
        <begin position="81"/>
        <end position="93"/>
    </location>
</feature>
<dbReference type="InterPro" id="IPR002610">
    <property type="entry name" value="Peptidase_S54_rhomboid-like"/>
</dbReference>
<feature type="domain" description="Peptidase S54 rhomboid" evidence="12">
    <location>
        <begin position="292"/>
        <end position="429"/>
    </location>
</feature>
<dbReference type="OrthoDB" id="2146116at2759"/>
<dbReference type="PANTHER" id="PTHR22936:SF69">
    <property type="entry name" value="RHOMBOID-LIKE PROTEIN"/>
    <property type="match status" value="1"/>
</dbReference>
<evidence type="ECO:0000256" key="10">
    <source>
        <dbReference type="RuleBase" id="RU362115"/>
    </source>
</evidence>
<keyword evidence="14" id="KW-1185">Reference proteome</keyword>
<feature type="compositionally biased region" description="Low complexity" evidence="11">
    <location>
        <begin position="22"/>
        <end position="35"/>
    </location>
</feature>
<feature type="compositionally biased region" description="Basic and acidic residues" evidence="11">
    <location>
        <begin position="52"/>
        <end position="64"/>
    </location>
</feature>
<dbReference type="GO" id="GO:0004252">
    <property type="term" value="F:serine-type endopeptidase activity"/>
    <property type="evidence" value="ECO:0007669"/>
    <property type="project" value="InterPro"/>
</dbReference>
<dbReference type="Proteomes" id="UP000789572">
    <property type="component" value="Unassembled WGS sequence"/>
</dbReference>
<dbReference type="SUPFAM" id="SSF144091">
    <property type="entry name" value="Rhomboid-like"/>
    <property type="match status" value="1"/>
</dbReference>
<feature type="transmembrane region" description="Helical" evidence="10">
    <location>
        <begin position="297"/>
        <end position="318"/>
    </location>
</feature>
<comment type="caution">
    <text evidence="13">The sequence shown here is derived from an EMBL/GenBank/DDBJ whole genome shotgun (WGS) entry which is preliminary data.</text>
</comment>
<dbReference type="GO" id="GO:0016020">
    <property type="term" value="C:membrane"/>
    <property type="evidence" value="ECO:0007669"/>
    <property type="project" value="UniProtKB-SubCell"/>
</dbReference>
<evidence type="ECO:0000256" key="7">
    <source>
        <dbReference type="ARBA" id="ARBA00022825"/>
    </source>
</evidence>
<feature type="transmembrane region" description="Helical" evidence="10">
    <location>
        <begin position="415"/>
        <end position="432"/>
    </location>
</feature>
<feature type="transmembrane region" description="Helical" evidence="10">
    <location>
        <begin position="330"/>
        <end position="352"/>
    </location>
</feature>
<feature type="transmembrane region" description="Helical" evidence="10">
    <location>
        <begin position="390"/>
        <end position="409"/>
    </location>
</feature>
<gene>
    <name evidence="13" type="ORF">POCULU_LOCUS6402</name>
</gene>
<keyword evidence="6 10" id="KW-0378">Hydrolase</keyword>
<organism evidence="13 14">
    <name type="scientific">Paraglomus occultum</name>
    <dbReference type="NCBI Taxonomy" id="144539"/>
    <lineage>
        <taxon>Eukaryota</taxon>
        <taxon>Fungi</taxon>
        <taxon>Fungi incertae sedis</taxon>
        <taxon>Mucoromycota</taxon>
        <taxon>Glomeromycotina</taxon>
        <taxon>Glomeromycetes</taxon>
        <taxon>Paraglomerales</taxon>
        <taxon>Paraglomeraceae</taxon>
        <taxon>Paraglomus</taxon>
    </lineage>
</organism>
<dbReference type="InterPro" id="IPR022764">
    <property type="entry name" value="Peptidase_S54_rhomboid_dom"/>
</dbReference>
<dbReference type="PANTHER" id="PTHR22936">
    <property type="entry name" value="RHOMBOID-RELATED"/>
    <property type="match status" value="1"/>
</dbReference>
<name>A0A9N9BTJ4_9GLOM</name>
<evidence type="ECO:0000256" key="2">
    <source>
        <dbReference type="ARBA" id="ARBA00004141"/>
    </source>
</evidence>
<feature type="transmembrane region" description="Helical" evidence="10">
    <location>
        <begin position="444"/>
        <end position="465"/>
    </location>
</feature>
<comment type="catalytic activity">
    <reaction evidence="1 10">
        <text>Cleaves type-1 transmembrane domains using a catalytic dyad composed of serine and histidine that are contributed by different transmembrane domains.</text>
        <dbReference type="EC" id="3.4.21.105"/>
    </reaction>
</comment>
<dbReference type="GO" id="GO:0006508">
    <property type="term" value="P:proteolysis"/>
    <property type="evidence" value="ECO:0007669"/>
    <property type="project" value="UniProtKB-KW"/>
</dbReference>
<dbReference type="Gene3D" id="1.20.1540.10">
    <property type="entry name" value="Rhomboid-like"/>
    <property type="match status" value="1"/>
</dbReference>
<keyword evidence="5 10" id="KW-0812">Transmembrane</keyword>
<keyword evidence="7 10" id="KW-0720">Serine protease</keyword>
<evidence type="ECO:0000256" key="4">
    <source>
        <dbReference type="ARBA" id="ARBA00022670"/>
    </source>
</evidence>
<sequence>MSETSGWNSFFHRNTSYDTSAPRSPSPQSQRISFFPHREDDYDHTSNIPMEMKMEEGKTRRDSTDPSIPQKPEFWMAPENSAYSPSAPHASQLQDERALFGEREGRPKVESDEEYAKQLYQDEANRRYRRSDSRYQDEFNPPYRPPENATYYGGYPDPDGAQERPTKSSLPEALRDPEVLKQLRNKKLWKPWFLAVVTTAQIVVLIFEYVNNKKITGDYIETKPVFNPMIGPSSEVLILMGARFVPCMRTVPQIMNLPFICPNQTTSGTTGGLTCKLEDVCGFGGFHDQPPDQWYRFIIPIFLHGGIIHILFNMCFQLQTGVQVEREMGFWRFGIVYMASGIFGFILGGNFAQATIPSMGASGALFGIVGILLIDLFQNWRIIIRPGCELAKLLAMIVFSFLLGLLPGLDNFSHIGGFIMGILTGLVFMPTLKFTKLQGRVTWALRLIAFPIALILFITLTKNFYTADPSARCHWCKYLSCLPVNGWCDDTGIKNTTYTSGS</sequence>
<feature type="transmembrane region" description="Helical" evidence="10">
    <location>
        <begin position="358"/>
        <end position="378"/>
    </location>
</feature>
<feature type="transmembrane region" description="Helical" evidence="10">
    <location>
        <begin position="191"/>
        <end position="210"/>
    </location>
</feature>
<dbReference type="EMBL" id="CAJVPJ010001167">
    <property type="protein sequence ID" value="CAG8579224.1"/>
    <property type="molecule type" value="Genomic_DNA"/>
</dbReference>
<comment type="subcellular location">
    <subcellularLocation>
        <location evidence="2 10">Membrane</location>
        <topology evidence="2 10">Multi-pass membrane protein</topology>
    </subcellularLocation>
</comment>
<evidence type="ECO:0000256" key="9">
    <source>
        <dbReference type="ARBA" id="ARBA00023136"/>
    </source>
</evidence>
<comment type="function">
    <text evidence="10">Serine protease involved in intramembrane proteolysis.</text>
</comment>
<keyword evidence="4 10" id="KW-0645">Protease</keyword>
<evidence type="ECO:0000313" key="14">
    <source>
        <dbReference type="Proteomes" id="UP000789572"/>
    </source>
</evidence>
<feature type="compositionally biased region" description="Basic and acidic residues" evidence="11">
    <location>
        <begin position="94"/>
        <end position="116"/>
    </location>
</feature>
<evidence type="ECO:0000256" key="5">
    <source>
        <dbReference type="ARBA" id="ARBA00022692"/>
    </source>
</evidence>
<evidence type="ECO:0000313" key="13">
    <source>
        <dbReference type="EMBL" id="CAG8579224.1"/>
    </source>
</evidence>
<comment type="similarity">
    <text evidence="3 10">Belongs to the peptidase S54 family.</text>
</comment>
<feature type="region of interest" description="Disordered" evidence="11">
    <location>
        <begin position="1"/>
        <end position="173"/>
    </location>
</feature>
<protein>
    <recommendedName>
        <fullName evidence="10">Rhomboid-type serine protease</fullName>
        <ecNumber evidence="10">3.4.21.105</ecNumber>
    </recommendedName>
</protein>
<accession>A0A9N9BTJ4</accession>